<keyword evidence="2" id="KW-1185">Reference proteome</keyword>
<protein>
    <submittedName>
        <fullName evidence="1">Uncharacterized protein</fullName>
    </submittedName>
</protein>
<dbReference type="EMBL" id="JACIDK010000005">
    <property type="protein sequence ID" value="MBB3892591.1"/>
    <property type="molecule type" value="Genomic_DNA"/>
</dbReference>
<comment type="caution">
    <text evidence="1">The sequence shown here is derived from an EMBL/GenBank/DDBJ whole genome shotgun (WGS) entry which is preliminary data.</text>
</comment>
<dbReference type="Proteomes" id="UP000530564">
    <property type="component" value="Unassembled WGS sequence"/>
</dbReference>
<reference evidence="1 2" key="1">
    <citation type="submission" date="2020-08" db="EMBL/GenBank/DDBJ databases">
        <title>Genomic Encyclopedia of Type Strains, Phase IV (KMG-IV): sequencing the most valuable type-strain genomes for metagenomic binning, comparative biology and taxonomic classification.</title>
        <authorList>
            <person name="Goeker M."/>
        </authorList>
    </citation>
    <scope>NUCLEOTIDE SEQUENCE [LARGE SCALE GENOMIC DNA]</scope>
    <source>
        <strain evidence="1 2">DSM 21793</strain>
    </source>
</reference>
<dbReference type="AlphaFoldDB" id="A0A840A547"/>
<accession>A0A840A547</accession>
<dbReference type="RefSeq" id="WP_183775204.1">
    <property type="nucleotide sequence ID" value="NZ_JACIDK010000005.1"/>
</dbReference>
<gene>
    <name evidence="1" type="ORF">GGQ61_003327</name>
</gene>
<proteinExistence type="predicted"/>
<organism evidence="1 2">
    <name type="scientific">Phenylobacterium haematophilum</name>
    <dbReference type="NCBI Taxonomy" id="98513"/>
    <lineage>
        <taxon>Bacteria</taxon>
        <taxon>Pseudomonadati</taxon>
        <taxon>Pseudomonadota</taxon>
        <taxon>Alphaproteobacteria</taxon>
        <taxon>Caulobacterales</taxon>
        <taxon>Caulobacteraceae</taxon>
        <taxon>Phenylobacterium</taxon>
    </lineage>
</organism>
<sequence>MALPARAPTSPDTPSPTWQIGVEVDLATALALSRATTRALLELSPLAHREITAALEHEIDVLERQSDPLSLAAANAVRQYLPEAA</sequence>
<name>A0A840A547_9CAUL</name>
<evidence type="ECO:0000313" key="1">
    <source>
        <dbReference type="EMBL" id="MBB3892591.1"/>
    </source>
</evidence>
<evidence type="ECO:0000313" key="2">
    <source>
        <dbReference type="Proteomes" id="UP000530564"/>
    </source>
</evidence>